<gene>
    <name evidence="2" type="ORF">MAIT1_03911</name>
</gene>
<keyword evidence="1" id="KW-0472">Membrane</keyword>
<dbReference type="Proteomes" id="UP000194003">
    <property type="component" value="Unassembled WGS sequence"/>
</dbReference>
<keyword evidence="1" id="KW-1133">Transmembrane helix</keyword>
<evidence type="ECO:0000313" key="3">
    <source>
        <dbReference type="Proteomes" id="UP000194003"/>
    </source>
</evidence>
<dbReference type="AlphaFoldDB" id="A0A1Y2K8V2"/>
<sequence>MMTIALALMTVASIVNGSTSWDEGQPIYLAILPAAMLVFIASLLMRQQRLTALARAQKRQGKPTWSLTEHGLFDVYISDHFLTWELLGPAVVAYVKRTSSTRSASGHTSSRTTIEPQLHVCIRDWDAFQRIERRSDSAGEKLAQKASDWSTHGALSSNGGDIRNRFIKELRRLARHNGFGADFNAQESRIADLLQAAPSLWSYQLLPPAGVSHEQLRDILNAEFLRRDGALPAFALTREQPLGREEEPKVQPWE</sequence>
<reference evidence="2 3" key="1">
    <citation type="journal article" date="2016" name="BMC Genomics">
        <title>Combined genomic and structural analyses of a cultured magnetotactic bacterium reveals its niche adaptation to a dynamic environment.</title>
        <authorList>
            <person name="Araujo A.C."/>
            <person name="Morillo V."/>
            <person name="Cypriano J."/>
            <person name="Teixeira L.C."/>
            <person name="Leao P."/>
            <person name="Lyra S."/>
            <person name="Almeida L.G."/>
            <person name="Bazylinski D.A."/>
            <person name="Vasconcellos A.T."/>
            <person name="Abreu F."/>
            <person name="Lins U."/>
        </authorList>
    </citation>
    <scope>NUCLEOTIDE SEQUENCE [LARGE SCALE GENOMIC DNA]</scope>
    <source>
        <strain evidence="2 3">IT-1</strain>
    </source>
</reference>
<name>A0A1Y2K8V2_9PROT</name>
<dbReference type="EMBL" id="LVJN01000015">
    <property type="protein sequence ID" value="OSM07168.1"/>
    <property type="molecule type" value="Genomic_DNA"/>
</dbReference>
<feature type="transmembrane region" description="Helical" evidence="1">
    <location>
        <begin position="27"/>
        <end position="45"/>
    </location>
</feature>
<organism evidence="2 3">
    <name type="scientific">Magnetofaba australis IT-1</name>
    <dbReference type="NCBI Taxonomy" id="1434232"/>
    <lineage>
        <taxon>Bacteria</taxon>
        <taxon>Pseudomonadati</taxon>
        <taxon>Pseudomonadota</taxon>
        <taxon>Magnetococcia</taxon>
        <taxon>Magnetococcales</taxon>
        <taxon>Magnetococcaceae</taxon>
        <taxon>Magnetofaba</taxon>
    </lineage>
</organism>
<keyword evidence="3" id="KW-1185">Reference proteome</keyword>
<evidence type="ECO:0000313" key="2">
    <source>
        <dbReference type="EMBL" id="OSM07168.1"/>
    </source>
</evidence>
<proteinExistence type="predicted"/>
<evidence type="ECO:0000256" key="1">
    <source>
        <dbReference type="SAM" id="Phobius"/>
    </source>
</evidence>
<protein>
    <submittedName>
        <fullName evidence="2">Uncharacterized protein</fullName>
    </submittedName>
</protein>
<comment type="caution">
    <text evidence="2">The sequence shown here is derived from an EMBL/GenBank/DDBJ whole genome shotgun (WGS) entry which is preliminary data.</text>
</comment>
<keyword evidence="1" id="KW-0812">Transmembrane</keyword>
<accession>A0A1Y2K8V2</accession>